<reference evidence="2 3" key="1">
    <citation type="submission" date="2024-06" db="EMBL/GenBank/DDBJ databases">
        <title>Draft genome sequence of Geodermatophilus badlandi, a novel member of the Geodermatophilaceae isolated from badland sedimentary rocks in the Red desert, Wyoming, USA.</title>
        <authorList>
            <person name="Ben Tekaya S."/>
            <person name="Nouioui I."/>
            <person name="Flores G.M."/>
            <person name="Shaal M.N."/>
            <person name="Bredoire F."/>
            <person name="Basile F."/>
            <person name="Van Diepen L."/>
            <person name="Ward N.L."/>
        </authorList>
    </citation>
    <scope>NUCLEOTIDE SEQUENCE [LARGE SCALE GENOMIC DNA]</scope>
    <source>
        <strain evidence="2 3">WL48A</strain>
    </source>
</reference>
<proteinExistence type="predicted"/>
<name>A0ABV3XK30_9ACTN</name>
<organism evidence="2 3">
    <name type="scientific">Geodermatophilus maliterrae</name>
    <dbReference type="NCBI Taxonomy" id="3162531"/>
    <lineage>
        <taxon>Bacteria</taxon>
        <taxon>Bacillati</taxon>
        <taxon>Actinomycetota</taxon>
        <taxon>Actinomycetes</taxon>
        <taxon>Geodermatophilales</taxon>
        <taxon>Geodermatophilaceae</taxon>
        <taxon>Geodermatophilus</taxon>
    </lineage>
</organism>
<feature type="region of interest" description="Disordered" evidence="1">
    <location>
        <begin position="73"/>
        <end position="95"/>
    </location>
</feature>
<feature type="compositionally biased region" description="Acidic residues" evidence="1">
    <location>
        <begin position="82"/>
        <end position="95"/>
    </location>
</feature>
<dbReference type="Proteomes" id="UP001560045">
    <property type="component" value="Unassembled WGS sequence"/>
</dbReference>
<evidence type="ECO:0000313" key="3">
    <source>
        <dbReference type="Proteomes" id="UP001560045"/>
    </source>
</evidence>
<keyword evidence="3" id="KW-1185">Reference proteome</keyword>
<accession>A0ABV3XK30</accession>
<evidence type="ECO:0000256" key="1">
    <source>
        <dbReference type="SAM" id="MobiDB-lite"/>
    </source>
</evidence>
<dbReference type="RefSeq" id="WP_369209660.1">
    <property type="nucleotide sequence ID" value="NZ_JBFNXQ010000090.1"/>
</dbReference>
<evidence type="ECO:0000313" key="2">
    <source>
        <dbReference type="EMBL" id="MEX5720842.1"/>
    </source>
</evidence>
<comment type="caution">
    <text evidence="2">The sequence shown here is derived from an EMBL/GenBank/DDBJ whole genome shotgun (WGS) entry which is preliminary data.</text>
</comment>
<protein>
    <submittedName>
        <fullName evidence="2">Uncharacterized protein</fullName>
    </submittedName>
</protein>
<sequence length="95" mass="10512">MTTGEGDEPVVARVTPETGSSVARLLGMPLGLDVWERHADFLVVAAPESRLSELERRRLARVDRWSTAADYVARMQARPPAEDDEEPPEDEGQPV</sequence>
<dbReference type="EMBL" id="JBFNXQ010000090">
    <property type="protein sequence ID" value="MEX5720842.1"/>
    <property type="molecule type" value="Genomic_DNA"/>
</dbReference>
<gene>
    <name evidence="2" type="ORF">ABQ292_21015</name>
</gene>